<keyword evidence="3" id="KW-0808">Transferase</keyword>
<dbReference type="Gene3D" id="3.40.50.2000">
    <property type="entry name" value="Glycogen Phosphorylase B"/>
    <property type="match status" value="2"/>
</dbReference>
<dbReference type="SUPFAM" id="SSF53756">
    <property type="entry name" value="UDP-Glycosyltransferase/glycogen phosphorylase"/>
    <property type="match status" value="1"/>
</dbReference>
<gene>
    <name evidence="6" type="ORF">GCM10023082_24970</name>
</gene>
<comment type="caution">
    <text evidence="6">The sequence shown here is derived from an EMBL/GenBank/DDBJ whole genome shotgun (WGS) entry which is preliminary data.</text>
</comment>
<dbReference type="PANTHER" id="PTHR48050:SF13">
    <property type="entry name" value="STEROL 3-BETA-GLUCOSYLTRANSFERASE UGT80A2"/>
    <property type="match status" value="1"/>
</dbReference>
<protein>
    <submittedName>
        <fullName evidence="6">DUF1205 domain-containing protein</fullName>
    </submittedName>
</protein>
<dbReference type="Proteomes" id="UP001499884">
    <property type="component" value="Unassembled WGS sequence"/>
</dbReference>
<evidence type="ECO:0000313" key="6">
    <source>
        <dbReference type="EMBL" id="GAA3725979.1"/>
    </source>
</evidence>
<dbReference type="CDD" id="cd03784">
    <property type="entry name" value="GT1_Gtf-like"/>
    <property type="match status" value="1"/>
</dbReference>
<keyword evidence="2" id="KW-0328">Glycosyltransferase</keyword>
<keyword evidence="7" id="KW-1185">Reference proteome</keyword>
<dbReference type="InterPro" id="IPR010610">
    <property type="entry name" value="EryCIII-like_C"/>
</dbReference>
<comment type="similarity">
    <text evidence="1">Belongs to the glycosyltransferase 28 family.</text>
</comment>
<feature type="domain" description="Erythromycin biosynthesis protein CIII-like N-terminal" evidence="5">
    <location>
        <begin position="22"/>
        <end position="229"/>
    </location>
</feature>
<evidence type="ECO:0000259" key="5">
    <source>
        <dbReference type="Pfam" id="PF21036"/>
    </source>
</evidence>
<dbReference type="Pfam" id="PF06722">
    <property type="entry name" value="EryCIII-like_C"/>
    <property type="match status" value="1"/>
</dbReference>
<dbReference type="InterPro" id="IPR048284">
    <property type="entry name" value="EryCIII-like_N"/>
</dbReference>
<proteinExistence type="inferred from homology"/>
<feature type="domain" description="Erythromycin biosynthesis protein CIII-like C-terminal" evidence="4">
    <location>
        <begin position="253"/>
        <end position="389"/>
    </location>
</feature>
<organism evidence="6 7">
    <name type="scientific">Streptomyces tremellae</name>
    <dbReference type="NCBI Taxonomy" id="1124239"/>
    <lineage>
        <taxon>Bacteria</taxon>
        <taxon>Bacillati</taxon>
        <taxon>Actinomycetota</taxon>
        <taxon>Actinomycetes</taxon>
        <taxon>Kitasatosporales</taxon>
        <taxon>Streptomycetaceae</taxon>
        <taxon>Streptomyces</taxon>
    </lineage>
</organism>
<dbReference type="EMBL" id="BAABEP010000013">
    <property type="protein sequence ID" value="GAA3725979.1"/>
    <property type="molecule type" value="Genomic_DNA"/>
</dbReference>
<evidence type="ECO:0000313" key="7">
    <source>
        <dbReference type="Proteomes" id="UP001499884"/>
    </source>
</evidence>
<dbReference type="InterPro" id="IPR050426">
    <property type="entry name" value="Glycosyltransferase_28"/>
</dbReference>
<accession>A0ABP7EVX1</accession>
<evidence type="ECO:0000256" key="3">
    <source>
        <dbReference type="ARBA" id="ARBA00022679"/>
    </source>
</evidence>
<evidence type="ECO:0000259" key="4">
    <source>
        <dbReference type="Pfam" id="PF06722"/>
    </source>
</evidence>
<dbReference type="PANTHER" id="PTHR48050">
    <property type="entry name" value="STEROL 3-BETA-GLUCOSYLTRANSFERASE"/>
    <property type="match status" value="1"/>
</dbReference>
<dbReference type="Pfam" id="PF21036">
    <property type="entry name" value="EryCIII-like_N"/>
    <property type="match status" value="1"/>
</dbReference>
<name>A0ABP7EVX1_9ACTN</name>
<sequence>MRVLFMSTPVPSHFAPMIPLAWALRAAGHDVLVLGQPDIASSALTAGLPAVETGDFYDAVEALTARLPAGQRPNQAGRAQTGDRSPFTLVWPWIMHARYLMKDHLALAAEWAPDLVVCDPFEFSALLVGGVLKVPVVHHCWDIDPLGAQPFAMAQDLLGKRFARHGLPGTLPGPSLVMDACPPSLRGPDAASAGPVRSVRYLPYNGTGPLPDFDTAPPGRRHRVAVSLGSLTASLNGIPLFRSVVDGLEQLKDVEALVTLPGVHHEELGAVGEHTRVVEPVPLNLFLDSCAAIVHHGGTGTTLTACAFGLPQLVLPQIGNESLWAARLQEAGVAVACPEPARQDDPDVICEGVARLLTTPSYPAAARALAVEMAGLPSPAELVGPLEELAGCAG</sequence>
<reference evidence="7" key="1">
    <citation type="journal article" date="2019" name="Int. J. Syst. Evol. Microbiol.">
        <title>The Global Catalogue of Microorganisms (GCM) 10K type strain sequencing project: providing services to taxonomists for standard genome sequencing and annotation.</title>
        <authorList>
            <consortium name="The Broad Institute Genomics Platform"/>
            <consortium name="The Broad Institute Genome Sequencing Center for Infectious Disease"/>
            <person name="Wu L."/>
            <person name="Ma J."/>
        </authorList>
    </citation>
    <scope>NUCLEOTIDE SEQUENCE [LARGE SCALE GENOMIC DNA]</scope>
    <source>
        <strain evidence="7">JCM 30846</strain>
    </source>
</reference>
<evidence type="ECO:0000256" key="1">
    <source>
        <dbReference type="ARBA" id="ARBA00006962"/>
    </source>
</evidence>
<dbReference type="InterPro" id="IPR002213">
    <property type="entry name" value="UDP_glucos_trans"/>
</dbReference>
<evidence type="ECO:0000256" key="2">
    <source>
        <dbReference type="ARBA" id="ARBA00022676"/>
    </source>
</evidence>